<reference evidence="2" key="1">
    <citation type="submission" date="2023-07" db="EMBL/GenBank/DDBJ databases">
        <title>30 novel species of actinomycetes from the DSMZ collection.</title>
        <authorList>
            <person name="Nouioui I."/>
        </authorList>
    </citation>
    <scope>NUCLEOTIDE SEQUENCE [LARGE SCALE GENOMIC DNA]</scope>
    <source>
        <strain evidence="2">DSM 41979</strain>
    </source>
</reference>
<organism evidence="1 2">
    <name type="scientific">Streptomyces evansiae</name>
    <dbReference type="NCBI Taxonomy" id="3075535"/>
    <lineage>
        <taxon>Bacteria</taxon>
        <taxon>Bacillati</taxon>
        <taxon>Actinomycetota</taxon>
        <taxon>Actinomycetes</taxon>
        <taxon>Kitasatosporales</taxon>
        <taxon>Streptomycetaceae</taxon>
        <taxon>Streptomyces</taxon>
    </lineage>
</organism>
<dbReference type="Proteomes" id="UP001183610">
    <property type="component" value="Unassembled WGS sequence"/>
</dbReference>
<keyword evidence="2" id="KW-1185">Reference proteome</keyword>
<comment type="caution">
    <text evidence="1">The sequence shown here is derived from an EMBL/GenBank/DDBJ whole genome shotgun (WGS) entry which is preliminary data.</text>
</comment>
<dbReference type="EMBL" id="JAVRET010000015">
    <property type="protein sequence ID" value="MDT0409250.1"/>
    <property type="molecule type" value="Genomic_DNA"/>
</dbReference>
<evidence type="ECO:0000313" key="2">
    <source>
        <dbReference type="Proteomes" id="UP001183610"/>
    </source>
</evidence>
<proteinExistence type="predicted"/>
<gene>
    <name evidence="1" type="ORF">RM698_09300</name>
</gene>
<evidence type="ECO:0008006" key="3">
    <source>
        <dbReference type="Google" id="ProtNLM"/>
    </source>
</evidence>
<protein>
    <recommendedName>
        <fullName evidence="3">Serine/threonine protein kinase</fullName>
    </recommendedName>
</protein>
<evidence type="ECO:0000313" key="1">
    <source>
        <dbReference type="EMBL" id="MDT0409250.1"/>
    </source>
</evidence>
<sequence length="217" mass="21866">PDPPPRGAAPSPEESPVPRTAALLLCALLAAPALAGCGGTGAPRAGLYAADDEAAPASPAPLASLPPLSRPAVSLPSLALPLPSGTPVPALGRRVLAAVRSGRDRFLVYVAGDGRCGVVGRRTGSARPLVDLRTEIPPADEPVEYPLGPSARTPRGPVFAEIWCGRATVLVRYGLGPGAGRTRVTGEADAAPGPGHTVIAAVGSAEVRAELLRTARE</sequence>
<accession>A0ABU2R0N1</accession>
<name>A0ABU2R0N1_9ACTN</name>
<feature type="non-terminal residue" evidence="1">
    <location>
        <position position="1"/>
    </location>
</feature>